<organism evidence="2 3">
    <name type="scientific">Nephila pilipes</name>
    <name type="common">Giant wood spider</name>
    <name type="synonym">Nephila maculata</name>
    <dbReference type="NCBI Taxonomy" id="299642"/>
    <lineage>
        <taxon>Eukaryota</taxon>
        <taxon>Metazoa</taxon>
        <taxon>Ecdysozoa</taxon>
        <taxon>Arthropoda</taxon>
        <taxon>Chelicerata</taxon>
        <taxon>Arachnida</taxon>
        <taxon>Araneae</taxon>
        <taxon>Araneomorphae</taxon>
        <taxon>Entelegynae</taxon>
        <taxon>Araneoidea</taxon>
        <taxon>Nephilidae</taxon>
        <taxon>Nephila</taxon>
    </lineage>
</organism>
<reference evidence="2" key="1">
    <citation type="submission" date="2020-08" db="EMBL/GenBank/DDBJ databases">
        <title>Multicomponent nature underlies the extraordinary mechanical properties of spider dragline silk.</title>
        <authorList>
            <person name="Kono N."/>
            <person name="Nakamura H."/>
            <person name="Mori M."/>
            <person name="Yoshida Y."/>
            <person name="Ohtoshi R."/>
            <person name="Malay A.D."/>
            <person name="Moran D.A.P."/>
            <person name="Tomita M."/>
            <person name="Numata K."/>
            <person name="Arakawa K."/>
        </authorList>
    </citation>
    <scope>NUCLEOTIDE SEQUENCE</scope>
</reference>
<evidence type="ECO:0000313" key="1">
    <source>
        <dbReference type="EMBL" id="GFS76215.1"/>
    </source>
</evidence>
<accession>A0A8X6NYN6</accession>
<dbReference type="EMBL" id="BMAW01050611">
    <property type="protein sequence ID" value="GFS76215.1"/>
    <property type="molecule type" value="Genomic_DNA"/>
</dbReference>
<name>A0A8X6NYN6_NEPPI</name>
<dbReference type="Proteomes" id="UP000887013">
    <property type="component" value="Unassembled WGS sequence"/>
</dbReference>
<keyword evidence="3" id="KW-1185">Reference proteome</keyword>
<evidence type="ECO:0000313" key="3">
    <source>
        <dbReference type="Proteomes" id="UP000887013"/>
    </source>
</evidence>
<sequence>MAGASSAGKQNISLVSLTINRASARPTPDAGTSPNICIERHANLEAPLNFKSSSSSFLPTTNFGTVNPVLKPFKYQCKVLIKEAITIPQELGLCYVLYKKTC</sequence>
<proteinExistence type="predicted"/>
<evidence type="ECO:0000313" key="2">
    <source>
        <dbReference type="EMBL" id="GFT39381.1"/>
    </source>
</evidence>
<gene>
    <name evidence="2" type="ORF">NPIL_441301</name>
    <name evidence="1" type="ORF">NPIL_472311</name>
</gene>
<dbReference type="EMBL" id="BMAW01014551">
    <property type="protein sequence ID" value="GFT39381.1"/>
    <property type="molecule type" value="Genomic_DNA"/>
</dbReference>
<dbReference type="AlphaFoldDB" id="A0A8X6NYN6"/>
<comment type="caution">
    <text evidence="2">The sequence shown here is derived from an EMBL/GenBank/DDBJ whole genome shotgun (WGS) entry which is preliminary data.</text>
</comment>
<protein>
    <submittedName>
        <fullName evidence="2">Uncharacterized protein</fullName>
    </submittedName>
</protein>